<dbReference type="NCBIfam" id="TIGR02216">
    <property type="entry name" value="phage_TIGR02216"/>
    <property type="match status" value="1"/>
</dbReference>
<evidence type="ECO:0000313" key="1">
    <source>
        <dbReference type="EMBL" id="MEM5502367.1"/>
    </source>
</evidence>
<gene>
    <name evidence="1" type="ORF">WNY59_12300</name>
</gene>
<keyword evidence="2" id="KW-1185">Reference proteome</keyword>
<name>A0ABU9T8A7_9HYPH</name>
<dbReference type="EMBL" id="JBBMQO010000006">
    <property type="protein sequence ID" value="MEM5502367.1"/>
    <property type="molecule type" value="Genomic_DNA"/>
</dbReference>
<dbReference type="RefSeq" id="WP_342848691.1">
    <property type="nucleotide sequence ID" value="NZ_JBBMQO010000006.1"/>
</dbReference>
<comment type="caution">
    <text evidence="1">The sequence shown here is derived from an EMBL/GenBank/DDBJ whole genome shotgun (WGS) entry which is preliminary data.</text>
</comment>
<dbReference type="InterPro" id="IPR019056">
    <property type="entry name" value="Phage_TAC_6"/>
</dbReference>
<proteinExistence type="predicted"/>
<dbReference type="Proteomes" id="UP001477870">
    <property type="component" value="Unassembled WGS sequence"/>
</dbReference>
<protein>
    <submittedName>
        <fullName evidence="1">Rcc01693 family protein</fullName>
    </submittedName>
</protein>
<evidence type="ECO:0000313" key="2">
    <source>
        <dbReference type="Proteomes" id="UP001477870"/>
    </source>
</evidence>
<accession>A0ABU9T8A7</accession>
<dbReference type="InterPro" id="IPR011739">
    <property type="entry name" value="GTA_rcc01693"/>
</dbReference>
<dbReference type="Pfam" id="PF09550">
    <property type="entry name" value="Phage_TAC_6"/>
    <property type="match status" value="1"/>
</dbReference>
<reference evidence="1 2" key="1">
    <citation type="submission" date="2024-03" db="EMBL/GenBank/DDBJ databases">
        <title>Community enrichment and isolation of bacterial strains for fucoidan degradation.</title>
        <authorList>
            <person name="Sichert A."/>
        </authorList>
    </citation>
    <scope>NUCLEOTIDE SEQUENCE [LARGE SCALE GENOMIC DNA]</scope>
    <source>
        <strain evidence="1 2">AS62</strain>
    </source>
</reference>
<organism evidence="1 2">
    <name type="scientific">Ahrensia kielensis</name>
    <dbReference type="NCBI Taxonomy" id="76980"/>
    <lineage>
        <taxon>Bacteria</taxon>
        <taxon>Pseudomonadati</taxon>
        <taxon>Pseudomonadota</taxon>
        <taxon>Alphaproteobacteria</taxon>
        <taxon>Hyphomicrobiales</taxon>
        <taxon>Ahrensiaceae</taxon>
        <taxon>Ahrensia</taxon>
    </lineage>
</organism>
<sequence length="75" mass="8239">MKARASPFPWEAIMAFGLGTLKLSPDAFWRSTPLEISAALKVCSNAAASPPTRSQFEALMMRFPDHSQNKGNLDE</sequence>